<dbReference type="AlphaFoldDB" id="D8PBP8"/>
<dbReference type="KEGG" id="nde:NIDE0892"/>
<evidence type="ECO:0000313" key="3">
    <source>
        <dbReference type="Proteomes" id="UP000001660"/>
    </source>
</evidence>
<reference evidence="2 3" key="1">
    <citation type="journal article" date="2010" name="Proc. Natl. Acad. Sci. U.S.A.">
        <title>A Nitrospira metagenome illuminates the physiology and evolution of globally important nitrite-oxidizing bacteria.</title>
        <authorList>
            <person name="Lucker S."/>
            <person name="Wagner M."/>
            <person name="Maixner F."/>
            <person name="Pelletier E."/>
            <person name="Koch H."/>
            <person name="Vacherie B."/>
            <person name="Rattei T."/>
            <person name="Sinninghe Damste J."/>
            <person name="Spieck E."/>
            <person name="Le Paslier D."/>
            <person name="Daims H."/>
        </authorList>
    </citation>
    <scope>NUCLEOTIDE SEQUENCE [LARGE SCALE GENOMIC DNA]</scope>
</reference>
<evidence type="ECO:0000313" key="2">
    <source>
        <dbReference type="EMBL" id="CBK40657.1"/>
    </source>
</evidence>
<keyword evidence="3" id="KW-1185">Reference proteome</keyword>
<sequence>MTDAKYHAPETGSLEGRVFRPASLTELAEAIELAFDYRGDITVELKSGGQVTGYLFNRTATGEQPTMEIFPATSSGTLTIPFSEVAAIAFTGEDTATGKSWEAWITKKESERRKDIDRAAAEAKSRGHL</sequence>
<dbReference type="HOGENOM" id="CLU_1944797_0_0_0"/>
<name>D8PBP8_9BACT</name>
<protein>
    <submittedName>
        <fullName evidence="2">Uncharacterized protein</fullName>
    </submittedName>
</protein>
<proteinExistence type="predicted"/>
<feature type="region of interest" description="Disordered" evidence="1">
    <location>
        <begin position="110"/>
        <end position="129"/>
    </location>
</feature>
<dbReference type="EMBL" id="FP929003">
    <property type="protein sequence ID" value="CBK40657.1"/>
    <property type="molecule type" value="Genomic_DNA"/>
</dbReference>
<dbReference type="Proteomes" id="UP000001660">
    <property type="component" value="Chromosome"/>
</dbReference>
<accession>D8PBP8</accession>
<dbReference type="eggNOG" id="ENOG503014W">
    <property type="taxonomic scope" value="Bacteria"/>
</dbReference>
<dbReference type="OrthoDB" id="118663at2"/>
<evidence type="ECO:0000256" key="1">
    <source>
        <dbReference type="SAM" id="MobiDB-lite"/>
    </source>
</evidence>
<organism evidence="2 3">
    <name type="scientific">Nitrospira defluvii</name>
    <dbReference type="NCBI Taxonomy" id="330214"/>
    <lineage>
        <taxon>Bacteria</taxon>
        <taxon>Pseudomonadati</taxon>
        <taxon>Nitrospirota</taxon>
        <taxon>Nitrospiria</taxon>
        <taxon>Nitrospirales</taxon>
        <taxon>Nitrospiraceae</taxon>
        <taxon>Nitrospira</taxon>
    </lineage>
</organism>
<dbReference type="STRING" id="330214.NIDE0892"/>
<gene>
    <name evidence="2" type="ORF">NIDE0892</name>
</gene>